<name>A0AAF0C4H8_9GAMM</name>
<protein>
    <submittedName>
        <fullName evidence="1">Uncharacterized protein</fullName>
    </submittedName>
</protein>
<dbReference type="EMBL" id="CP059736">
    <property type="protein sequence ID" value="WDE02322.1"/>
    <property type="molecule type" value="Genomic_DNA"/>
</dbReference>
<reference evidence="1 2" key="1">
    <citation type="journal article" date="2015" name="Genome Announc.">
        <title>Draft Genome Sequences of Marine Isolates of Thalassomonas viridans and Thalassomonas actiniarum.</title>
        <authorList>
            <person name="Olonade I."/>
            <person name="van Zyl L.J."/>
            <person name="Trindade M."/>
        </authorList>
    </citation>
    <scope>NUCLEOTIDE SEQUENCE [LARGE SCALE GENOMIC DNA]</scope>
    <source>
        <strain evidence="1 2">A5K-106</strain>
    </source>
</reference>
<reference evidence="1 2" key="2">
    <citation type="journal article" date="2022" name="Mar. Drugs">
        <title>Bioassay-Guided Fractionation Leads to the Detection of Cholic Acid Generated by the Rare Thalassomonas sp.</title>
        <authorList>
            <person name="Pheiffer F."/>
            <person name="Schneider Y.K."/>
            <person name="Hansen E.H."/>
            <person name="Andersen J.H."/>
            <person name="Isaksson J."/>
            <person name="Busche T."/>
            <person name="R C."/>
            <person name="Kalinowski J."/>
            <person name="Zyl L.V."/>
            <person name="Trindade M."/>
        </authorList>
    </citation>
    <scope>NUCLEOTIDE SEQUENCE [LARGE SCALE GENOMIC DNA]</scope>
    <source>
        <strain evidence="1 2">A5K-106</strain>
    </source>
</reference>
<dbReference type="AlphaFoldDB" id="A0AAF0C4H8"/>
<accession>A0AAF0C4H8</accession>
<evidence type="ECO:0000313" key="1">
    <source>
        <dbReference type="EMBL" id="WDE02322.1"/>
    </source>
</evidence>
<organism evidence="1 2">
    <name type="scientific">Thalassomonas actiniarum</name>
    <dbReference type="NCBI Taxonomy" id="485447"/>
    <lineage>
        <taxon>Bacteria</taxon>
        <taxon>Pseudomonadati</taxon>
        <taxon>Pseudomonadota</taxon>
        <taxon>Gammaproteobacteria</taxon>
        <taxon>Alteromonadales</taxon>
        <taxon>Colwelliaceae</taxon>
        <taxon>Thalassomonas</taxon>
    </lineage>
</organism>
<gene>
    <name evidence="1" type="ORF">SG35_031725</name>
</gene>
<evidence type="ECO:0000313" key="2">
    <source>
        <dbReference type="Proteomes" id="UP000032568"/>
    </source>
</evidence>
<keyword evidence="2" id="KW-1185">Reference proteome</keyword>
<dbReference type="KEGG" id="tact:SG35_031725"/>
<proteinExistence type="predicted"/>
<dbReference type="RefSeq" id="WP_044831159.1">
    <property type="nucleotide sequence ID" value="NZ_CP059736.1"/>
</dbReference>
<sequence length="336" mass="37280">MAAPVVISQYWAGDATDPGPAIAELKQRLMALEKLPSHATLISAGEVGILRDPQVAEFHQWLSQYCKVTFISAACTSLHAGILDFYHSNLNNTVVISLELDKTFQQACLNSLGIGNERDQDGLDVVPGVGFIALSRLKDGLEKNEQTRRQVVVEKCQLFSQQSGMAGTQALIGRLAQQLQALPQEILPVSFDICSNWGRSLLMGVNIRLASKRQSVQWLDSIETCQRHYLSLKPLFELQLYKEKLAQHSLMLLTLGGGGRVGLLQLGSNNSEKSAAAIELPQASFEQHSLADDIRGYELALNLLGDNKVAGYQQIRDTLKYPHSRYRGMDNHYFKW</sequence>
<dbReference type="Proteomes" id="UP000032568">
    <property type="component" value="Chromosome pTact"/>
</dbReference>